<keyword evidence="7 14" id="KW-0067">ATP-binding</keyword>
<dbReference type="RefSeq" id="WP_008563604.1">
    <property type="nucleotide sequence ID" value="NZ_JH594500.1"/>
</dbReference>
<dbReference type="STRING" id="999422.HMPREF9944_00034"/>
<comment type="catalytic activity">
    <reaction evidence="11">
        <text>Couples ATP hydrolysis with the unwinding of duplex DNA by translocating in the 3'-5' direction.</text>
        <dbReference type="EC" id="5.6.2.4"/>
    </reaction>
</comment>
<dbReference type="SUPFAM" id="SSF52980">
    <property type="entry name" value="Restriction endonuclease-like"/>
    <property type="match status" value="1"/>
</dbReference>
<keyword evidence="18" id="KW-1185">Reference proteome</keyword>
<comment type="caution">
    <text evidence="17">The sequence shown here is derived from an EMBL/GenBank/DDBJ whole genome shotgun (WGS) entry which is preliminary data.</text>
</comment>
<keyword evidence="10" id="KW-0413">Isomerase</keyword>
<dbReference type="HOGENOM" id="CLU_001114_1_2_10"/>
<evidence type="ECO:0000256" key="12">
    <source>
        <dbReference type="ARBA" id="ARBA00034808"/>
    </source>
</evidence>
<proteinExistence type="predicted"/>
<keyword evidence="5 14" id="KW-0347">Helicase</keyword>
<keyword evidence="4 14" id="KW-0378">Hydrolase</keyword>
<dbReference type="PATRIC" id="fig|999422.3.peg.33"/>
<evidence type="ECO:0000256" key="4">
    <source>
        <dbReference type="ARBA" id="ARBA00022801"/>
    </source>
</evidence>
<dbReference type="Gene3D" id="3.40.50.300">
    <property type="entry name" value="P-loop containing nucleotide triphosphate hydrolases"/>
    <property type="match status" value="4"/>
</dbReference>
<dbReference type="InterPro" id="IPR011604">
    <property type="entry name" value="PDDEXK-like_dom_sf"/>
</dbReference>
<feature type="binding site" evidence="14">
    <location>
        <begin position="9"/>
        <end position="16"/>
    </location>
    <ligand>
        <name>ATP</name>
        <dbReference type="ChEBI" id="CHEBI:30616"/>
    </ligand>
</feature>
<dbReference type="PROSITE" id="PS51217">
    <property type="entry name" value="UVRD_HELICASE_CTER"/>
    <property type="match status" value="1"/>
</dbReference>
<dbReference type="PANTHER" id="PTHR11070">
    <property type="entry name" value="UVRD / RECB / PCRA DNA HELICASE FAMILY MEMBER"/>
    <property type="match status" value="1"/>
</dbReference>
<evidence type="ECO:0000256" key="11">
    <source>
        <dbReference type="ARBA" id="ARBA00034617"/>
    </source>
</evidence>
<dbReference type="Pfam" id="PF00580">
    <property type="entry name" value="UvrD-helicase"/>
    <property type="match status" value="1"/>
</dbReference>
<evidence type="ECO:0000256" key="13">
    <source>
        <dbReference type="ARBA" id="ARBA00048988"/>
    </source>
</evidence>
<evidence type="ECO:0000256" key="8">
    <source>
        <dbReference type="ARBA" id="ARBA00023125"/>
    </source>
</evidence>
<evidence type="ECO:0000259" key="15">
    <source>
        <dbReference type="PROSITE" id="PS51198"/>
    </source>
</evidence>
<feature type="domain" description="UvrD-like helicase C-terminal" evidence="16">
    <location>
        <begin position="413"/>
        <end position="674"/>
    </location>
</feature>
<dbReference type="InterPro" id="IPR014017">
    <property type="entry name" value="DNA_helicase_UvrD-like_C"/>
</dbReference>
<dbReference type="InterPro" id="IPR011335">
    <property type="entry name" value="Restrct_endonuc-II-like"/>
</dbReference>
<dbReference type="Pfam" id="PF13361">
    <property type="entry name" value="UvrD_C"/>
    <property type="match status" value="1"/>
</dbReference>
<evidence type="ECO:0000256" key="10">
    <source>
        <dbReference type="ARBA" id="ARBA00023235"/>
    </source>
</evidence>
<dbReference type="PROSITE" id="PS51198">
    <property type="entry name" value="UVRD_HELICASE_ATP_BIND"/>
    <property type="match status" value="1"/>
</dbReference>
<dbReference type="GO" id="GO:0005829">
    <property type="term" value="C:cytosol"/>
    <property type="evidence" value="ECO:0007669"/>
    <property type="project" value="TreeGrafter"/>
</dbReference>
<evidence type="ECO:0000256" key="14">
    <source>
        <dbReference type="PROSITE-ProRule" id="PRU00560"/>
    </source>
</evidence>
<accession>H1HIP0</accession>
<keyword evidence="6" id="KW-0269">Exonuclease</keyword>
<dbReference type="GO" id="GO:0003677">
    <property type="term" value="F:DNA binding"/>
    <property type="evidence" value="ECO:0007669"/>
    <property type="project" value="UniProtKB-KW"/>
</dbReference>
<dbReference type="GO" id="GO:0043138">
    <property type="term" value="F:3'-5' DNA helicase activity"/>
    <property type="evidence" value="ECO:0007669"/>
    <property type="project" value="UniProtKB-EC"/>
</dbReference>
<keyword evidence="8" id="KW-0238">DNA-binding</keyword>
<evidence type="ECO:0000256" key="2">
    <source>
        <dbReference type="ARBA" id="ARBA00022741"/>
    </source>
</evidence>
<dbReference type="PANTHER" id="PTHR11070:SF67">
    <property type="entry name" value="DNA 3'-5' HELICASE"/>
    <property type="match status" value="1"/>
</dbReference>
<dbReference type="InterPro" id="IPR014016">
    <property type="entry name" value="UvrD-like_ATP-bd"/>
</dbReference>
<dbReference type="EC" id="5.6.2.4" evidence="12"/>
<dbReference type="InterPro" id="IPR027417">
    <property type="entry name" value="P-loop_NTPase"/>
</dbReference>
<dbReference type="GO" id="GO:0000725">
    <property type="term" value="P:recombinational repair"/>
    <property type="evidence" value="ECO:0007669"/>
    <property type="project" value="TreeGrafter"/>
</dbReference>
<evidence type="ECO:0000256" key="5">
    <source>
        <dbReference type="ARBA" id="ARBA00022806"/>
    </source>
</evidence>
<keyword evidence="1" id="KW-0540">Nuclease</keyword>
<keyword evidence="2 14" id="KW-0547">Nucleotide-binding</keyword>
<dbReference type="Gene3D" id="3.90.320.10">
    <property type="match status" value="1"/>
</dbReference>
<dbReference type="SUPFAM" id="SSF52540">
    <property type="entry name" value="P-loop containing nucleoside triphosphate hydrolases"/>
    <property type="match status" value="1"/>
</dbReference>
<evidence type="ECO:0000256" key="1">
    <source>
        <dbReference type="ARBA" id="ARBA00022722"/>
    </source>
</evidence>
<dbReference type="GO" id="GO:0005524">
    <property type="term" value="F:ATP binding"/>
    <property type="evidence" value="ECO:0007669"/>
    <property type="project" value="UniProtKB-UniRule"/>
</dbReference>
<dbReference type="OrthoDB" id="9810135at2"/>
<dbReference type="InterPro" id="IPR000212">
    <property type="entry name" value="DNA_helicase_UvrD/REP"/>
</dbReference>
<evidence type="ECO:0000256" key="3">
    <source>
        <dbReference type="ARBA" id="ARBA00022763"/>
    </source>
</evidence>
<evidence type="ECO:0000313" key="17">
    <source>
        <dbReference type="EMBL" id="EHO75097.1"/>
    </source>
</evidence>
<evidence type="ECO:0000256" key="7">
    <source>
        <dbReference type="ARBA" id="ARBA00022840"/>
    </source>
</evidence>
<gene>
    <name evidence="17" type="ORF">HMPREF9944_00034</name>
</gene>
<sequence>MKNVTYINASAGSGKTYTLTHKLAELIKSGLVRPEQVIMTTFTVKAANEMKEEAKKVLYENGLFEAATQLEQAMIGTIHSVASSLIKKYWFFLGLSPDMGVMAEEDTQFYISQSLSELPTHEELNQLHAFCESVGIQYGYFSGKNGLNYDFWKSDIEKVIALTTNYEIESYDKSVRESLDFVHGFVHPPIKLDYSPETLLAILDEHVSFAGTQRESKKKQDVLTEVRRLKRGVNAPTISWYKRLSSVLNSWTKCGARGTQMREELAELWHSELVYKKQERYILLLFQLAERWKERFRTFKKERNLLDYNDMEKYLRDLLANKELAEEIRMGYRYLFVDEYQDCSPIQVKIFDRLSELMVHSYWVGDYKQAIYGFRGSDITLTKAVVDRIATGENGCDTETLDTSYRSLPGIVEVCNETFKRTFKGVLDERAIVLKTHRTNDEKIRSVRLWDMEDPESVGIADHIAYLLKQGVTPSDIAVLGRTNAPLDALAGILTGTYGIPANRQEVRVSEIKCTPLVLALLALVESEKDSLAKAQIAVLTEEGYGTSKIIEEKLVLDANEEIKESSYLNDVPLVKRLLELRPMLKQQSVGALIETMVIELDLYNEIKKIGQVDESVSCLDTIVQSGYAYEQHCLQMSLPATVKGLVDYLAVMDPVGKGNANGIQLHTYHSSKGLEWKYVILTQLYEKKNDPKKCVKQDIYGIHFSYSEQPSASTPYPEVFIRVIPFIFGAGNTNVPADIQQQIEESSLYKEVIKDSLAEANRLLYVGMTRPRDVLIVALEPHKKDVHTLQWLEDVGLDCVRPDAQHDIFGVGCRFEDDTMTQDQFDSLSGYRYLAENENMKTRRIPYHQEPCDEGVKYLSPSKLHVRGMVDASYQICEHMQQGTLVGKTMADVGNCIHQIFCGIEQHIDSESYYTNLIESYGLKTYLTDYAAIRKAWEMLVKWLTEQFGAAINIYHERPFTLLKDGNVYSGSIDLVWQTSDGDILIDFKTCPLGQKYILDSDSDHYAGWYAGQLDAYTDALEEAGEKVLKRFIYYPVSGMMCEIGRALKAPEMTMYANVYCFDASDSFDINKMIENAAKVLDAAIMCAEIDPDDEEIQRTTMYIKGGSTQGIETILLKTGLFTINLPYLASRTDVALAFTLMREARKLRPELVIYDGDDKTFADLSEENELDTYYYRLDNMANIIEKQDAHIGVNGLVHEFHIFPEYIKAQMPDASPQEWTYKAFEDFIDIQWNYGDYENFSRATVGSPDGEEFVARILGNNKGFACVCQKVILYNEKETKIVPIDDFFAATKDNKFIKRLDYAQFVIDKMPDKVWQDFYDSFDVEPIRSPKTYLLRWNPTISSFNLDDYRDVLSKYPGGFSGMNWSVYEWEKAHKGDHYYMLRTGDDKAGIVFRGVFTSDPYPGEDWAGNGKKRYYMDMDCYDCVPTDEQSAIGIEELEKAVPGIDWRRGHSGELLSSEDADRLNELWNNIMEQD</sequence>
<evidence type="ECO:0000313" key="18">
    <source>
        <dbReference type="Proteomes" id="UP000003167"/>
    </source>
</evidence>
<keyword evidence="3" id="KW-0227">DNA damage</keyword>
<dbReference type="EMBL" id="AGEK01000002">
    <property type="protein sequence ID" value="EHO75097.1"/>
    <property type="molecule type" value="Genomic_DNA"/>
</dbReference>
<dbReference type="GO" id="GO:0004527">
    <property type="term" value="F:exonuclease activity"/>
    <property type="evidence" value="ECO:0007669"/>
    <property type="project" value="UniProtKB-KW"/>
</dbReference>
<dbReference type="Proteomes" id="UP000003167">
    <property type="component" value="Unassembled WGS sequence"/>
</dbReference>
<evidence type="ECO:0000256" key="9">
    <source>
        <dbReference type="ARBA" id="ARBA00023204"/>
    </source>
</evidence>
<organism evidence="17 18">
    <name type="scientific">Segatella maculosa OT 289</name>
    <dbReference type="NCBI Taxonomy" id="999422"/>
    <lineage>
        <taxon>Bacteria</taxon>
        <taxon>Pseudomonadati</taxon>
        <taxon>Bacteroidota</taxon>
        <taxon>Bacteroidia</taxon>
        <taxon>Bacteroidales</taxon>
        <taxon>Prevotellaceae</taxon>
        <taxon>Segatella</taxon>
    </lineage>
</organism>
<keyword evidence="9" id="KW-0234">DNA repair</keyword>
<comment type="catalytic activity">
    <reaction evidence="13">
        <text>ATP + H2O = ADP + phosphate + H(+)</text>
        <dbReference type="Rhea" id="RHEA:13065"/>
        <dbReference type="ChEBI" id="CHEBI:15377"/>
        <dbReference type="ChEBI" id="CHEBI:15378"/>
        <dbReference type="ChEBI" id="CHEBI:30616"/>
        <dbReference type="ChEBI" id="CHEBI:43474"/>
        <dbReference type="ChEBI" id="CHEBI:456216"/>
        <dbReference type="EC" id="5.6.2.4"/>
    </reaction>
</comment>
<evidence type="ECO:0000259" key="16">
    <source>
        <dbReference type="PROSITE" id="PS51217"/>
    </source>
</evidence>
<feature type="domain" description="UvrD-like helicase ATP-binding" evidence="15">
    <location>
        <begin position="1"/>
        <end position="408"/>
    </location>
</feature>
<evidence type="ECO:0000256" key="6">
    <source>
        <dbReference type="ARBA" id="ARBA00022839"/>
    </source>
</evidence>
<name>H1HIP0_9BACT</name>
<protein>
    <recommendedName>
        <fullName evidence="12">DNA 3'-5' helicase</fullName>
        <ecNumber evidence="12">5.6.2.4</ecNumber>
    </recommendedName>
</protein>
<reference evidence="17 18" key="1">
    <citation type="submission" date="2011-12" db="EMBL/GenBank/DDBJ databases">
        <title>The Genome Sequence of Prevotella maculosa OT 289.</title>
        <authorList>
            <consortium name="The Broad Institute Genome Sequencing Platform"/>
            <person name="Earl A."/>
            <person name="Ward D."/>
            <person name="Feldgarden M."/>
            <person name="Gevers D."/>
            <person name="Izard J."/>
            <person name="Blanton J.M."/>
            <person name="Mathney J."/>
            <person name="Tanner A.C."/>
            <person name="Dewhirst F.E."/>
            <person name="Young S.K."/>
            <person name="Zeng Q."/>
            <person name="Gargeya S."/>
            <person name="Fitzgerald M."/>
            <person name="Haas B."/>
            <person name="Abouelleil A."/>
            <person name="Alvarado L."/>
            <person name="Arachchi H.M."/>
            <person name="Berlin A."/>
            <person name="Chapman S.B."/>
            <person name="Gearin G."/>
            <person name="Goldberg J."/>
            <person name="Griggs A."/>
            <person name="Gujja S."/>
            <person name="Hansen M."/>
            <person name="Heiman D."/>
            <person name="Howarth C."/>
            <person name="Larimer J."/>
            <person name="Lui A."/>
            <person name="MacDonald P.J.P."/>
            <person name="McCowen C."/>
            <person name="Montmayeur A."/>
            <person name="Murphy C."/>
            <person name="Neiman D."/>
            <person name="Pearson M."/>
            <person name="Priest M."/>
            <person name="Roberts A."/>
            <person name="Saif S."/>
            <person name="Shea T."/>
            <person name="Sisk P."/>
            <person name="Stolte C."/>
            <person name="Sykes S."/>
            <person name="Wortman J."/>
            <person name="Nusbaum C."/>
            <person name="Birren B."/>
        </authorList>
    </citation>
    <scope>NUCLEOTIDE SEQUENCE [LARGE SCALE GENOMIC DNA]</scope>
    <source>
        <strain evidence="17 18">OT 289</strain>
    </source>
</reference>